<dbReference type="InterPro" id="IPR029033">
    <property type="entry name" value="His_PPase_superfam"/>
</dbReference>
<dbReference type="GO" id="GO:0004619">
    <property type="term" value="F:phosphoglycerate mutase activity"/>
    <property type="evidence" value="ECO:0007669"/>
    <property type="project" value="UniProtKB-UniRule"/>
</dbReference>
<evidence type="ECO:0000256" key="2">
    <source>
        <dbReference type="ARBA" id="ARBA00023152"/>
    </source>
</evidence>
<feature type="binding site" evidence="4 6">
    <location>
        <begin position="9"/>
        <end position="16"/>
    </location>
    <ligand>
        <name>substrate</name>
    </ligand>
</feature>
<dbReference type="HAMAP" id="MF_01039">
    <property type="entry name" value="PGAM_GpmA"/>
    <property type="match status" value="1"/>
</dbReference>
<dbReference type="AlphaFoldDB" id="A0A846ZFK9"/>
<evidence type="ECO:0000256" key="6">
    <source>
        <dbReference type="PIRSR" id="PIRSR613078-2"/>
    </source>
</evidence>
<accession>A0A846ZFK9</accession>
<evidence type="ECO:0000256" key="1">
    <source>
        <dbReference type="ARBA" id="ARBA00006717"/>
    </source>
</evidence>
<keyword evidence="4" id="KW-0312">Gluconeogenesis</keyword>
<gene>
    <name evidence="4" type="primary">gpmA</name>
    <name evidence="10" type="ORF">HF966_01130</name>
</gene>
<dbReference type="PIRSF" id="PIRSF000709">
    <property type="entry name" value="6PFK_2-Ptase"/>
    <property type="match status" value="1"/>
</dbReference>
<evidence type="ECO:0000256" key="7">
    <source>
        <dbReference type="PIRSR" id="PIRSR613078-3"/>
    </source>
</evidence>
<protein>
    <recommendedName>
        <fullName evidence="4 8">2,3-bisphosphoglycerate-dependent phosphoglycerate mutase</fullName>
        <shortName evidence="4">BPG-dependent PGAM</shortName>
        <shortName evidence="4">PGAM</shortName>
        <shortName evidence="4">Phosphoglyceromutase</shortName>
        <shortName evidence="4">dPGM</shortName>
        <ecNumber evidence="4 8">5.4.2.11</ecNumber>
    </recommendedName>
</protein>
<dbReference type="InterPro" id="IPR005952">
    <property type="entry name" value="Phosphogly_mut1"/>
</dbReference>
<dbReference type="GO" id="GO:0006094">
    <property type="term" value="P:gluconeogenesis"/>
    <property type="evidence" value="ECO:0007669"/>
    <property type="project" value="UniProtKB-UniRule"/>
</dbReference>
<evidence type="ECO:0000256" key="5">
    <source>
        <dbReference type="PIRSR" id="PIRSR613078-1"/>
    </source>
</evidence>
<comment type="caution">
    <text evidence="10">The sequence shown here is derived from an EMBL/GenBank/DDBJ whole genome shotgun (WGS) entry which is preliminary data.</text>
</comment>
<reference evidence="10 11" key="1">
    <citation type="submission" date="2020-04" db="EMBL/GenBank/DDBJ databases">
        <title>MicrobeNet Type strains.</title>
        <authorList>
            <person name="Nicholson A.C."/>
        </authorList>
    </citation>
    <scope>NUCLEOTIDE SEQUENCE [LARGE SCALE GENOMIC DNA]</scope>
    <source>
        <strain evidence="10 11">CCUG 54536</strain>
    </source>
</reference>
<dbReference type="GO" id="GO:0006096">
    <property type="term" value="P:glycolytic process"/>
    <property type="evidence" value="ECO:0007669"/>
    <property type="project" value="UniProtKB-UniRule"/>
</dbReference>
<dbReference type="PANTHER" id="PTHR11931">
    <property type="entry name" value="PHOSPHOGLYCERATE MUTASE"/>
    <property type="match status" value="1"/>
</dbReference>
<dbReference type="InterPro" id="IPR013078">
    <property type="entry name" value="His_Pase_superF_clade-1"/>
</dbReference>
<feature type="site" description="Transition state stabilizer" evidence="4 7">
    <location>
        <position position="175"/>
    </location>
</feature>
<feature type="binding site" evidence="4 6">
    <location>
        <begin position="22"/>
        <end position="23"/>
    </location>
    <ligand>
        <name>substrate</name>
    </ligand>
</feature>
<dbReference type="Proteomes" id="UP000590460">
    <property type="component" value="Unassembled WGS sequence"/>
</dbReference>
<dbReference type="CDD" id="cd07067">
    <property type="entry name" value="HP_PGM_like"/>
    <property type="match status" value="1"/>
</dbReference>
<feature type="compositionally biased region" description="Basic and acidic residues" evidence="9">
    <location>
        <begin position="229"/>
        <end position="245"/>
    </location>
</feature>
<dbReference type="EC" id="5.4.2.11" evidence="4 8"/>
<evidence type="ECO:0000256" key="8">
    <source>
        <dbReference type="RuleBase" id="RU004512"/>
    </source>
</evidence>
<dbReference type="RefSeq" id="WP_168675826.1">
    <property type="nucleotide sequence ID" value="NZ_BPKV01000002.1"/>
</dbReference>
<feature type="active site" description="Proton donor/acceptor" evidence="4 5">
    <location>
        <position position="88"/>
    </location>
</feature>
<feature type="binding site" evidence="4 6">
    <location>
        <begin position="88"/>
        <end position="91"/>
    </location>
    <ligand>
        <name>substrate</name>
    </ligand>
</feature>
<comment type="similarity">
    <text evidence="1 4">Belongs to the phosphoglycerate mutase family. BPG-dependent PGAM subfamily.</text>
</comment>
<dbReference type="NCBIfam" id="TIGR01258">
    <property type="entry name" value="pgm_1"/>
    <property type="match status" value="1"/>
</dbReference>
<sequence length="245" mass="27780">MAAQLVLVRHGESTANRDNEFTGWTDVPLTPKGQQQAHLVGQNLAQHHFIFDDVHTSYLQRAIMTANIILSEMDQSWLPLHKTWRLNERHYGALRGLNKDAARKKYGVEAVALWRRSYTAVPPLLTETTPDRRYPAGIEPQGESLAMASERLLPYWQAVVAPALRAGRNQLIVAHGSTLRALIKYIENISDEDIDGLEIANGDPIFYQVDAQLNYSQRQDIHAITTQQSHHEKESHLGDKHLDMH</sequence>
<dbReference type="Gene3D" id="3.40.50.1240">
    <property type="entry name" value="Phosphoglycerate mutase-like"/>
    <property type="match status" value="1"/>
</dbReference>
<name>A0A846ZFK9_9LACO</name>
<organism evidence="10 11">
    <name type="scientific">Leuconostoc holzapfelii</name>
    <dbReference type="NCBI Taxonomy" id="434464"/>
    <lineage>
        <taxon>Bacteria</taxon>
        <taxon>Bacillati</taxon>
        <taxon>Bacillota</taxon>
        <taxon>Bacilli</taxon>
        <taxon>Lactobacillales</taxon>
        <taxon>Lactobacillaceae</taxon>
        <taxon>Leuconostoc</taxon>
    </lineage>
</organism>
<comment type="pathway">
    <text evidence="4 8">Carbohydrate degradation; glycolysis; pyruvate from D-glyceraldehyde 3-phosphate: step 3/5.</text>
</comment>
<evidence type="ECO:0000313" key="10">
    <source>
        <dbReference type="EMBL" id="NKZ17800.1"/>
    </source>
</evidence>
<evidence type="ECO:0000313" key="11">
    <source>
        <dbReference type="Proteomes" id="UP000590460"/>
    </source>
</evidence>
<evidence type="ECO:0000256" key="9">
    <source>
        <dbReference type="SAM" id="MobiDB-lite"/>
    </source>
</evidence>
<proteinExistence type="inferred from homology"/>
<feature type="binding site" evidence="4 6">
    <location>
        <position position="99"/>
    </location>
    <ligand>
        <name>substrate</name>
    </ligand>
</feature>
<feature type="region of interest" description="Disordered" evidence="9">
    <location>
        <begin position="225"/>
        <end position="245"/>
    </location>
</feature>
<evidence type="ECO:0000256" key="4">
    <source>
        <dbReference type="HAMAP-Rule" id="MF_01039"/>
    </source>
</evidence>
<dbReference type="InterPro" id="IPR001345">
    <property type="entry name" value="PG/BPGM_mutase_AS"/>
</dbReference>
<comment type="caution">
    <text evidence="4">Lacks conserved residue(s) required for the propagation of feature annotation.</text>
</comment>
<dbReference type="PROSITE" id="PS00175">
    <property type="entry name" value="PG_MUTASE"/>
    <property type="match status" value="1"/>
</dbReference>
<feature type="binding site" evidence="4 6">
    <location>
        <begin position="115"/>
        <end position="116"/>
    </location>
    <ligand>
        <name>substrate</name>
    </ligand>
</feature>
<dbReference type="UniPathway" id="UPA00109">
    <property type="reaction ID" value="UER00186"/>
</dbReference>
<dbReference type="EMBL" id="JAAXPO010000001">
    <property type="protein sequence ID" value="NKZ17800.1"/>
    <property type="molecule type" value="Genomic_DNA"/>
</dbReference>
<comment type="function">
    <text evidence="4 8">Catalyzes the interconversion of 2-phosphoglycerate and 3-phosphoglycerate.</text>
</comment>
<feature type="binding site" evidence="4 6">
    <location>
        <position position="61"/>
    </location>
    <ligand>
        <name>substrate</name>
    </ligand>
</feature>
<dbReference type="Pfam" id="PF00300">
    <property type="entry name" value="His_Phos_1"/>
    <property type="match status" value="1"/>
</dbReference>
<evidence type="ECO:0000256" key="3">
    <source>
        <dbReference type="ARBA" id="ARBA00023235"/>
    </source>
</evidence>
<keyword evidence="3 4" id="KW-0413">Isomerase</keyword>
<dbReference type="SUPFAM" id="SSF53254">
    <property type="entry name" value="Phosphoglycerate mutase-like"/>
    <property type="match status" value="1"/>
</dbReference>
<comment type="catalytic activity">
    <reaction evidence="4 8">
        <text>(2R)-2-phosphoglycerate = (2R)-3-phosphoglycerate</text>
        <dbReference type="Rhea" id="RHEA:15901"/>
        <dbReference type="ChEBI" id="CHEBI:58272"/>
        <dbReference type="ChEBI" id="CHEBI:58289"/>
        <dbReference type="EC" id="5.4.2.11"/>
    </reaction>
</comment>
<dbReference type="SMART" id="SM00855">
    <property type="entry name" value="PGAM"/>
    <property type="match status" value="1"/>
</dbReference>
<keyword evidence="2 4" id="KW-0324">Glycolysis</keyword>
<feature type="active site" description="Tele-phosphohistidine intermediate" evidence="4 5">
    <location>
        <position position="10"/>
    </location>
</feature>